<dbReference type="GO" id="GO:0038202">
    <property type="term" value="P:TORC1 signaling"/>
    <property type="evidence" value="ECO:0007669"/>
    <property type="project" value="TreeGrafter"/>
</dbReference>
<evidence type="ECO:0000313" key="4">
    <source>
        <dbReference type="EMBL" id="CAF0752441.1"/>
    </source>
</evidence>
<comment type="caution">
    <text evidence="4">The sequence shown here is derived from an EMBL/GenBank/DDBJ whole genome shotgun (WGS) entry which is preliminary data.</text>
</comment>
<dbReference type="Proteomes" id="UP000681722">
    <property type="component" value="Unassembled WGS sequence"/>
</dbReference>
<dbReference type="Proteomes" id="UP000663829">
    <property type="component" value="Unassembled WGS sequence"/>
</dbReference>
<protein>
    <recommendedName>
        <fullName evidence="2">GATOR complex protein NPRL3</fullName>
    </recommendedName>
    <alternativeName>
        <fullName evidence="2">Nitrogen permease regulator 3-like protein</fullName>
    </alternativeName>
</protein>
<dbReference type="OrthoDB" id="18648at2759"/>
<reference evidence="4" key="1">
    <citation type="submission" date="2021-02" db="EMBL/GenBank/DDBJ databases">
        <authorList>
            <person name="Nowell W R."/>
        </authorList>
    </citation>
    <scope>NUCLEOTIDE SEQUENCE</scope>
</reference>
<evidence type="ECO:0000313" key="8">
    <source>
        <dbReference type="Proteomes" id="UP000663829"/>
    </source>
</evidence>
<comment type="similarity">
    <text evidence="1 2">Belongs to the NPR3 family.</text>
</comment>
<dbReference type="GO" id="GO:0010508">
    <property type="term" value="P:positive regulation of autophagy"/>
    <property type="evidence" value="ECO:0007669"/>
    <property type="project" value="TreeGrafter"/>
</dbReference>
<evidence type="ECO:0000256" key="2">
    <source>
        <dbReference type="RuleBase" id="RU368069"/>
    </source>
</evidence>
<dbReference type="EMBL" id="CAJNOQ010000078">
    <property type="protein sequence ID" value="CAF0752441.1"/>
    <property type="molecule type" value="Genomic_DNA"/>
</dbReference>
<dbReference type="InterPro" id="IPR056603">
    <property type="entry name" value="HTH_NPRL3"/>
</dbReference>
<keyword evidence="8" id="KW-1185">Reference proteome</keyword>
<accession>A0A813PAX2</accession>
<proteinExistence type="inferred from homology"/>
<dbReference type="InterPro" id="IPR005365">
    <property type="entry name" value="Npr3"/>
</dbReference>
<dbReference type="EMBL" id="CAJOBC010000078">
    <property type="protein sequence ID" value="CAF3532296.1"/>
    <property type="molecule type" value="Genomic_DNA"/>
</dbReference>
<name>A0A813PAX2_9BILA</name>
<evidence type="ECO:0000259" key="3">
    <source>
        <dbReference type="Pfam" id="PF24064"/>
    </source>
</evidence>
<comment type="subcellular location">
    <subcellularLocation>
        <location evidence="2">Lysosome</location>
    </subcellularLocation>
</comment>
<dbReference type="AlphaFoldDB" id="A0A813PAX2"/>
<dbReference type="Pfam" id="PF03666">
    <property type="entry name" value="NPR3"/>
    <property type="match status" value="1"/>
</dbReference>
<evidence type="ECO:0000256" key="1">
    <source>
        <dbReference type="ARBA" id="ARBA00010546"/>
    </source>
</evidence>
<dbReference type="Pfam" id="PF24064">
    <property type="entry name" value="HTH_NPRL3"/>
    <property type="match status" value="1"/>
</dbReference>
<dbReference type="EMBL" id="CAJNOK010012889">
    <property type="protein sequence ID" value="CAF1173493.1"/>
    <property type="molecule type" value="Genomic_DNA"/>
</dbReference>
<comment type="function">
    <text evidence="2">As a component of the GATOR1 complex functions as an inhibitor of the amino acid-sensing branch of the TORC1 pathway.</text>
</comment>
<dbReference type="Proteomes" id="UP000682733">
    <property type="component" value="Unassembled WGS sequence"/>
</dbReference>
<dbReference type="Proteomes" id="UP000677228">
    <property type="component" value="Unassembled WGS sequence"/>
</dbReference>
<evidence type="ECO:0000313" key="5">
    <source>
        <dbReference type="EMBL" id="CAF1173493.1"/>
    </source>
</evidence>
<organism evidence="4 8">
    <name type="scientific">Didymodactylos carnosus</name>
    <dbReference type="NCBI Taxonomy" id="1234261"/>
    <lineage>
        <taxon>Eukaryota</taxon>
        <taxon>Metazoa</taxon>
        <taxon>Spiralia</taxon>
        <taxon>Gnathifera</taxon>
        <taxon>Rotifera</taxon>
        <taxon>Eurotatoria</taxon>
        <taxon>Bdelloidea</taxon>
        <taxon>Philodinida</taxon>
        <taxon>Philodinidae</taxon>
        <taxon>Didymodactylos</taxon>
    </lineage>
</organism>
<dbReference type="GO" id="GO:1990130">
    <property type="term" value="C:GATOR1 complex"/>
    <property type="evidence" value="ECO:0007669"/>
    <property type="project" value="UniProtKB-UniRule"/>
</dbReference>
<evidence type="ECO:0000313" key="7">
    <source>
        <dbReference type="EMBL" id="CAF3984749.1"/>
    </source>
</evidence>
<dbReference type="PANTHER" id="PTHR13153:SF5">
    <property type="entry name" value="GATOR COMPLEX PROTEIN NPRL3"/>
    <property type="match status" value="1"/>
</dbReference>
<gene>
    <name evidence="4" type="ORF">GPM918_LOCUS915</name>
    <name evidence="5" type="ORF">OVA965_LOCUS22693</name>
    <name evidence="6" type="ORF">SRO942_LOCUS915</name>
    <name evidence="7" type="ORF">TMI583_LOCUS23407</name>
</gene>
<keyword evidence="2" id="KW-0458">Lysosome</keyword>
<dbReference type="GO" id="GO:0034198">
    <property type="term" value="P:cellular response to amino acid starvation"/>
    <property type="evidence" value="ECO:0007669"/>
    <property type="project" value="UniProtKB-UniRule"/>
</dbReference>
<dbReference type="GO" id="GO:1904262">
    <property type="term" value="P:negative regulation of TORC1 signaling"/>
    <property type="evidence" value="ECO:0007669"/>
    <property type="project" value="TreeGrafter"/>
</dbReference>
<dbReference type="EMBL" id="CAJOBA010034413">
    <property type="protein sequence ID" value="CAF3984749.1"/>
    <property type="molecule type" value="Genomic_DNA"/>
</dbReference>
<keyword evidence="2" id="KW-0732">Signal</keyword>
<dbReference type="PANTHER" id="PTHR13153">
    <property type="entry name" value="CGTHBA PROTEIN -14 GENE PROTEIN"/>
    <property type="match status" value="1"/>
</dbReference>
<sequence length="412" mass="47918">MKPEERKERENEIDMAYKQMLDKSSLAQTLKQIYIDLQMAGEVNIMLNNWVRVSCCLPHRSVPINCSLSQDKVFYILTNAERFFKPYYGLLLLSDQSSLQSSLPLDSSSTLNTLLKHLRSSYTMARLSIETSIPLTQIYRLAAHLLYWGRVKIIFPIVDDNYYVIAPDADLSKNSSLSKLYAQTFQHSTVCYTTLQEALAEYSDSIPFHLHGVQCETDHELRERLRCVEWLLKHRLIVQLHYYYYLLIKDDRNEHLDEFKRSRHPKPRVTHRLTSEIPVSSLSHGSPLSSYSTISLYNDQMIDQSNNSNSNLQDDVFPTTILPLRYLFQIEQALPDETNDYRQRVATAINNSNENDVNQFLKIAKYLNGEHHLEEIIYLESLTRTQILSTIESFQHIVIKALHVDPNLVLQI</sequence>
<dbReference type="GO" id="GO:0005764">
    <property type="term" value="C:lysosome"/>
    <property type="evidence" value="ECO:0007669"/>
    <property type="project" value="UniProtKB-SubCell"/>
</dbReference>
<evidence type="ECO:0000313" key="6">
    <source>
        <dbReference type="EMBL" id="CAF3532296.1"/>
    </source>
</evidence>
<feature type="domain" description="GATOR1 complex protein NPRL3 C-terminal HTH" evidence="3">
    <location>
        <begin position="343"/>
        <end position="399"/>
    </location>
</feature>